<sequence>MWVGRSLGLHHGRISPLHTLNRQHLWVLPSPLRRRRPQGGMDYRVPGAVSNGEMVPTPPGMEKEKEEEEKEEQTLERGQWNNKLEYVLSVAGEIIGLGNVWRFPYLCYKNGGGIGYASQVIVILLNFYYIIVLAWALFYLFSSFTIDLPWGSCDHEWNTGNCVELQKNSTLSVLSENATSPVIEFWERRVLKISDGIQHLGGLRWELALCLLLAWIICYFCIWKGVKSTGKVVYFTATFPYVMLIVLLIRGVSLPGASQGILFYLYPDISRLGDPQVWMDAGTQIFFSYAICLGCLTALGSYNKYHNNCYRDCVALCFLNSGTSFVAGFAIFSILGFMAQEQGVPIAEVAESGPGLAFIAYPRAVVMLPFSPLWACFFFLMVVLLGLDSQFVCVESLVTAIIDMFPGVFRKKGRRELLILAIAVMCYLLGLLLVTEGGMYIFQLFDYYAASGTCLLFVAVFEVICIGWVYGADRFYDNIEDMIGFRPWPLIKICWLVFTPGLCLGVFLFSLIKYTPLKYNNSYEYPPWGYMLGWLMALSSMVCIPLYAIFILLKTKGPLKQRLMQLLSPAQDLPQPGRKRMGPAAVSPEGWSPPVQEVLSITERETHF</sequence>
<feature type="transmembrane region" description="Helical" evidence="8">
    <location>
        <begin position="493"/>
        <end position="512"/>
    </location>
</feature>
<keyword evidence="2" id="KW-0813">Transport</keyword>
<feature type="transmembrane region" description="Helical" evidence="8">
    <location>
        <begin position="314"/>
        <end position="339"/>
    </location>
</feature>
<accession>A0A8C0UN44</accession>
<feature type="binding site" evidence="6">
    <location>
        <position position="288"/>
    </location>
    <ligand>
        <name>Na(+)</name>
        <dbReference type="ChEBI" id="CHEBI:29101"/>
        <label>1</label>
    </ligand>
</feature>
<keyword evidence="6" id="KW-0915">Sodium</keyword>
<feature type="transmembrane region" description="Helical" evidence="8">
    <location>
        <begin position="120"/>
        <end position="141"/>
    </location>
</feature>
<protein>
    <submittedName>
        <fullName evidence="9">Solute carrier family 6 member 12</fullName>
    </submittedName>
</protein>
<feature type="binding site" evidence="6">
    <location>
        <position position="92"/>
    </location>
    <ligand>
        <name>Na(+)</name>
        <dbReference type="ChEBI" id="CHEBI:29101"/>
        <label>1</label>
    </ligand>
</feature>
<evidence type="ECO:0000313" key="9">
    <source>
        <dbReference type="Ensembl" id="ENSCCEP00000011551.1"/>
    </source>
</evidence>
<evidence type="ECO:0000256" key="7">
    <source>
        <dbReference type="PIRSR" id="PIRSR600175-2"/>
    </source>
</evidence>
<keyword evidence="10" id="KW-1185">Reference proteome</keyword>
<feature type="disulfide bond" evidence="7">
    <location>
        <begin position="153"/>
        <end position="162"/>
    </location>
</feature>
<dbReference type="GO" id="GO:0005886">
    <property type="term" value="C:plasma membrane"/>
    <property type="evidence" value="ECO:0007669"/>
    <property type="project" value="TreeGrafter"/>
</dbReference>
<feature type="transmembrane region" description="Helical" evidence="8">
    <location>
        <begin position="372"/>
        <end position="405"/>
    </location>
</feature>
<evidence type="ECO:0000256" key="4">
    <source>
        <dbReference type="ARBA" id="ARBA00022989"/>
    </source>
</evidence>
<feature type="binding site" evidence="6">
    <location>
        <position position="385"/>
    </location>
    <ligand>
        <name>Na(+)</name>
        <dbReference type="ChEBI" id="CHEBI:29101"/>
        <label>1</label>
    </ligand>
</feature>
<evidence type="ECO:0000256" key="2">
    <source>
        <dbReference type="ARBA" id="ARBA00022448"/>
    </source>
</evidence>
<feature type="binding site" evidence="6">
    <location>
        <position position="320"/>
    </location>
    <ligand>
        <name>Na(+)</name>
        <dbReference type="ChEBI" id="CHEBI:29101"/>
        <label>2</label>
    </ligand>
</feature>
<feature type="transmembrane region" description="Helical" evidence="8">
    <location>
        <begin position="285"/>
        <end position="302"/>
    </location>
</feature>
<keyword evidence="7" id="KW-1015">Disulfide bond</keyword>
<feature type="transmembrane region" description="Helical" evidence="8">
    <location>
        <begin position="532"/>
        <end position="553"/>
    </location>
</feature>
<proteinExistence type="predicted"/>
<dbReference type="PANTHER" id="PTHR11616:SF118">
    <property type="entry name" value="SODIUM- AND CHLORIDE-DEPENDENT BETAINE TRANSPORTER"/>
    <property type="match status" value="1"/>
</dbReference>
<dbReference type="GO" id="GO:0042995">
    <property type="term" value="C:cell projection"/>
    <property type="evidence" value="ECO:0007669"/>
    <property type="project" value="TreeGrafter"/>
</dbReference>
<feature type="binding site" evidence="6">
    <location>
        <position position="99"/>
    </location>
    <ligand>
        <name>Na(+)</name>
        <dbReference type="ChEBI" id="CHEBI:29101"/>
        <label>1</label>
    </ligand>
</feature>
<keyword evidence="4 8" id="KW-1133">Transmembrane helix</keyword>
<reference evidence="9" key="1">
    <citation type="submission" date="2025-08" db="UniProtKB">
        <authorList>
            <consortium name="Ensembl"/>
        </authorList>
    </citation>
    <scope>IDENTIFICATION</scope>
</reference>
<dbReference type="GO" id="GO:0046872">
    <property type="term" value="F:metal ion binding"/>
    <property type="evidence" value="ECO:0007669"/>
    <property type="project" value="UniProtKB-KW"/>
</dbReference>
<keyword evidence="6" id="KW-0479">Metal-binding</keyword>
<evidence type="ECO:0000256" key="3">
    <source>
        <dbReference type="ARBA" id="ARBA00022692"/>
    </source>
</evidence>
<dbReference type="Ensembl" id="ENSCCET00000018047.1">
    <property type="protein sequence ID" value="ENSCCEP00000011551.1"/>
    <property type="gene ID" value="ENSCCEG00000011272.1"/>
</dbReference>
<comment type="subcellular location">
    <subcellularLocation>
        <location evidence="1">Membrane</location>
        <topology evidence="1">Multi-pass membrane protein</topology>
    </subcellularLocation>
</comment>
<dbReference type="SUPFAM" id="SSF161070">
    <property type="entry name" value="SNF-like"/>
    <property type="match status" value="1"/>
</dbReference>
<dbReference type="Pfam" id="PF00209">
    <property type="entry name" value="SNF"/>
    <property type="match status" value="1"/>
</dbReference>
<feature type="transmembrane region" description="Helical" evidence="8">
    <location>
        <begin position="448"/>
        <end position="472"/>
    </location>
</feature>
<reference evidence="9" key="2">
    <citation type="submission" date="2025-09" db="UniProtKB">
        <authorList>
            <consortium name="Ensembl"/>
        </authorList>
    </citation>
    <scope>IDENTIFICATION</scope>
</reference>
<feature type="binding site" evidence="6">
    <location>
        <position position="388"/>
    </location>
    <ligand>
        <name>Na(+)</name>
        <dbReference type="ChEBI" id="CHEBI:29101"/>
        <label>1</label>
    </ligand>
</feature>
<name>A0A8C0UN44_CYACU</name>
<dbReference type="PROSITE" id="PS00754">
    <property type="entry name" value="NA_NEUROTRAN_SYMP_2"/>
    <property type="match status" value="1"/>
</dbReference>
<dbReference type="Proteomes" id="UP000694410">
    <property type="component" value="Unplaced"/>
</dbReference>
<organism evidence="9 10">
    <name type="scientific">Cyanistes caeruleus</name>
    <name type="common">Eurasian blue tit</name>
    <name type="synonym">Parus caeruleus</name>
    <dbReference type="NCBI Taxonomy" id="156563"/>
    <lineage>
        <taxon>Eukaryota</taxon>
        <taxon>Metazoa</taxon>
        <taxon>Chordata</taxon>
        <taxon>Craniata</taxon>
        <taxon>Vertebrata</taxon>
        <taxon>Euteleostomi</taxon>
        <taxon>Archelosauria</taxon>
        <taxon>Archosauria</taxon>
        <taxon>Dinosauria</taxon>
        <taxon>Saurischia</taxon>
        <taxon>Theropoda</taxon>
        <taxon>Coelurosauria</taxon>
        <taxon>Aves</taxon>
        <taxon>Neognathae</taxon>
        <taxon>Neoaves</taxon>
        <taxon>Telluraves</taxon>
        <taxon>Australaves</taxon>
        <taxon>Passeriformes</taxon>
        <taxon>Paridae</taxon>
        <taxon>Cyanistes</taxon>
    </lineage>
</organism>
<evidence type="ECO:0000313" key="10">
    <source>
        <dbReference type="Proteomes" id="UP000694410"/>
    </source>
</evidence>
<keyword evidence="3 8" id="KW-0812">Transmembrane</keyword>
<evidence type="ECO:0000256" key="5">
    <source>
        <dbReference type="ARBA" id="ARBA00023136"/>
    </source>
</evidence>
<evidence type="ECO:0000256" key="1">
    <source>
        <dbReference type="ARBA" id="ARBA00004141"/>
    </source>
</evidence>
<feature type="transmembrane region" description="Helical" evidence="8">
    <location>
        <begin position="238"/>
        <end position="265"/>
    </location>
</feature>
<gene>
    <name evidence="9" type="primary">SLC6A12</name>
</gene>
<dbReference type="AlphaFoldDB" id="A0A8C0UN44"/>
<feature type="transmembrane region" description="Helical" evidence="8">
    <location>
        <begin position="205"/>
        <end position="226"/>
    </location>
</feature>
<dbReference type="PANTHER" id="PTHR11616">
    <property type="entry name" value="SODIUM/CHLORIDE DEPENDENT TRANSPORTER"/>
    <property type="match status" value="1"/>
</dbReference>
<dbReference type="InterPro" id="IPR037272">
    <property type="entry name" value="SNS_sf"/>
</dbReference>
<feature type="transmembrane region" description="Helical" evidence="8">
    <location>
        <begin position="417"/>
        <end position="442"/>
    </location>
</feature>
<feature type="binding site" evidence="6">
    <location>
        <position position="389"/>
    </location>
    <ligand>
        <name>Na(+)</name>
        <dbReference type="ChEBI" id="CHEBI:29101"/>
        <label>1</label>
    </ligand>
</feature>
<evidence type="ECO:0000256" key="6">
    <source>
        <dbReference type="PIRSR" id="PIRSR600175-1"/>
    </source>
</evidence>
<keyword evidence="5 8" id="KW-0472">Membrane</keyword>
<dbReference type="PROSITE" id="PS50267">
    <property type="entry name" value="NA_NEUROTRAN_SYMP_3"/>
    <property type="match status" value="1"/>
</dbReference>
<dbReference type="InterPro" id="IPR000175">
    <property type="entry name" value="Na/ntran_symport"/>
</dbReference>
<dbReference type="GO" id="GO:0005332">
    <property type="term" value="F:gamma-aminobutyric acid:sodium:chloride symporter activity"/>
    <property type="evidence" value="ECO:0007669"/>
    <property type="project" value="TreeGrafter"/>
</dbReference>
<dbReference type="PRINTS" id="PR00176">
    <property type="entry name" value="NANEUSMPORT"/>
</dbReference>
<evidence type="ECO:0000256" key="8">
    <source>
        <dbReference type="SAM" id="Phobius"/>
    </source>
</evidence>